<evidence type="ECO:0000256" key="1">
    <source>
        <dbReference type="ARBA" id="ARBA00004651"/>
    </source>
</evidence>
<feature type="transmembrane region" description="Helical" evidence="8">
    <location>
        <begin position="401"/>
        <end position="420"/>
    </location>
</feature>
<organism evidence="10">
    <name type="scientific">freshwater metagenome</name>
    <dbReference type="NCBI Taxonomy" id="449393"/>
    <lineage>
        <taxon>unclassified sequences</taxon>
        <taxon>metagenomes</taxon>
        <taxon>ecological metagenomes</taxon>
    </lineage>
</organism>
<feature type="transmembrane region" description="Helical" evidence="8">
    <location>
        <begin position="471"/>
        <end position="491"/>
    </location>
</feature>
<keyword evidence="2" id="KW-1003">Cell membrane</keyword>
<reference evidence="10" key="1">
    <citation type="submission" date="2020-05" db="EMBL/GenBank/DDBJ databases">
        <authorList>
            <person name="Chiriac C."/>
            <person name="Salcher M."/>
            <person name="Ghai R."/>
            <person name="Kavagutti S V."/>
        </authorList>
    </citation>
    <scope>NUCLEOTIDE SEQUENCE</scope>
</reference>
<dbReference type="PANTHER" id="PTHR47019:SF1">
    <property type="entry name" value="LIPID II FLIPPASE MURJ"/>
    <property type="match status" value="1"/>
</dbReference>
<feature type="transmembrane region" description="Helical" evidence="8">
    <location>
        <begin position="288"/>
        <end position="309"/>
    </location>
</feature>
<proteinExistence type="predicted"/>
<evidence type="ECO:0000256" key="7">
    <source>
        <dbReference type="ARBA" id="ARBA00023136"/>
    </source>
</evidence>
<evidence type="ECO:0000256" key="3">
    <source>
        <dbReference type="ARBA" id="ARBA00022692"/>
    </source>
</evidence>
<keyword evidence="6 8" id="KW-1133">Transmembrane helix</keyword>
<dbReference type="PRINTS" id="PR01806">
    <property type="entry name" value="VIRFACTRMVIN"/>
</dbReference>
<accession>A0A6J7MJ44</accession>
<dbReference type="CDD" id="cd13123">
    <property type="entry name" value="MATE_MurJ_like"/>
    <property type="match status" value="1"/>
</dbReference>
<dbReference type="EMBL" id="CAFBPP010000008">
    <property type="protein sequence ID" value="CAB5012971.1"/>
    <property type="molecule type" value="Genomic_DNA"/>
</dbReference>
<dbReference type="InterPro" id="IPR004268">
    <property type="entry name" value="MurJ"/>
</dbReference>
<keyword evidence="4" id="KW-0133">Cell shape</keyword>
<evidence type="ECO:0000256" key="4">
    <source>
        <dbReference type="ARBA" id="ARBA00022960"/>
    </source>
</evidence>
<feature type="transmembrane region" description="Helical" evidence="8">
    <location>
        <begin position="52"/>
        <end position="72"/>
    </location>
</feature>
<evidence type="ECO:0000256" key="8">
    <source>
        <dbReference type="SAM" id="Phobius"/>
    </source>
</evidence>
<feature type="transmembrane region" description="Helical" evidence="8">
    <location>
        <begin position="200"/>
        <end position="220"/>
    </location>
</feature>
<feature type="transmembrane region" description="Helical" evidence="8">
    <location>
        <begin position="163"/>
        <end position="188"/>
    </location>
</feature>
<feature type="transmembrane region" description="Helical" evidence="8">
    <location>
        <begin position="84"/>
        <end position="107"/>
    </location>
</feature>
<dbReference type="GO" id="GO:0005886">
    <property type="term" value="C:plasma membrane"/>
    <property type="evidence" value="ECO:0007669"/>
    <property type="project" value="UniProtKB-SubCell"/>
</dbReference>
<sequence>MKPAELFHASSVMALGTILSRITGFIRSILAVAVLGTALLADTYNVANTLPYILYNLLVGGALTAIFVPQLIRSFGDKDGGHAFASRLVTTISAILLLLVAIGVIFAPTLVRIYAPEFSNNGFEAEFRLAVAFTRYCLPQIFFLGLFTMLGQVANSRGSFAPLMWAPIANNLVVIVIFTLVLITSPNLALGNISSTQTQILGWGTTLGVVIQALILIPVVKRTGIVLRPKLGWQGLGKSFSLAGWTLIYVLISQLGYLVTVNVSTSAAVRSSQEGLATGVGYTPFSNAYLIMMLPYSIITISLITALLPHLSKLAIEKKPQEVRDQLIRAIKMVGVITIPSSVAFFFFGPIITKVLFVGIDYKDSTYIGYVLSALGIGLVTFSINLILIRGFNAFEDTRTQVVSILLINLISVGLSYLFLNSFPSEWITVGLGFAFSVSYILGLFVTLALLGRHTGKISIRDFFGQHFKLYVASLFAMAPLFLISQYFGWAESDSSSLARAAELALVLIFTPILYFFIARKMKVDEISITVDLVKIQFARATKSRRKRVIGEGNNQT</sequence>
<keyword evidence="5" id="KW-0573">Peptidoglycan synthesis</keyword>
<dbReference type="GO" id="GO:0034204">
    <property type="term" value="P:lipid translocation"/>
    <property type="evidence" value="ECO:0007669"/>
    <property type="project" value="TreeGrafter"/>
</dbReference>
<dbReference type="AlphaFoldDB" id="A0A6J7MJ44"/>
<evidence type="ECO:0000313" key="11">
    <source>
        <dbReference type="EMBL" id="CAB5012971.1"/>
    </source>
</evidence>
<feature type="transmembrane region" description="Helical" evidence="8">
    <location>
        <begin position="240"/>
        <end position="259"/>
    </location>
</feature>
<dbReference type="InterPro" id="IPR051050">
    <property type="entry name" value="Lipid_II_flippase_MurJ/MviN"/>
</dbReference>
<name>A0A6J7MJ44_9ZZZZ</name>
<evidence type="ECO:0000256" key="2">
    <source>
        <dbReference type="ARBA" id="ARBA00022475"/>
    </source>
</evidence>
<dbReference type="EMBL" id="CAFBMN010000009">
    <property type="protein sequence ID" value="CAB4898788.1"/>
    <property type="molecule type" value="Genomic_DNA"/>
</dbReference>
<feature type="transmembrane region" description="Helical" evidence="8">
    <location>
        <begin position="12"/>
        <end position="40"/>
    </location>
</feature>
<dbReference type="GO" id="GO:0015648">
    <property type="term" value="F:lipid-linked peptidoglycan transporter activity"/>
    <property type="evidence" value="ECO:0007669"/>
    <property type="project" value="TreeGrafter"/>
</dbReference>
<dbReference type="NCBIfam" id="TIGR01695">
    <property type="entry name" value="murJ_mviN"/>
    <property type="match status" value="1"/>
</dbReference>
<feature type="transmembrane region" description="Helical" evidence="8">
    <location>
        <begin position="497"/>
        <end position="518"/>
    </location>
</feature>
<comment type="subcellular location">
    <subcellularLocation>
        <location evidence="1">Cell membrane</location>
        <topology evidence="1">Multi-pass membrane protein</topology>
    </subcellularLocation>
</comment>
<keyword evidence="3 8" id="KW-0812">Transmembrane</keyword>
<dbReference type="Pfam" id="PF03023">
    <property type="entry name" value="MurJ"/>
    <property type="match status" value="1"/>
</dbReference>
<dbReference type="GO" id="GO:0008360">
    <property type="term" value="P:regulation of cell shape"/>
    <property type="evidence" value="ECO:0007669"/>
    <property type="project" value="UniProtKB-KW"/>
</dbReference>
<feature type="transmembrane region" description="Helical" evidence="8">
    <location>
        <begin position="367"/>
        <end position="389"/>
    </location>
</feature>
<keyword evidence="7 8" id="KW-0472">Membrane</keyword>
<dbReference type="EMBL" id="CAFBOP010000008">
    <property type="protein sequence ID" value="CAB4980747.1"/>
    <property type="molecule type" value="Genomic_DNA"/>
</dbReference>
<dbReference type="PANTHER" id="PTHR47019">
    <property type="entry name" value="LIPID II FLIPPASE MURJ"/>
    <property type="match status" value="1"/>
</dbReference>
<evidence type="ECO:0000256" key="5">
    <source>
        <dbReference type="ARBA" id="ARBA00022984"/>
    </source>
</evidence>
<evidence type="ECO:0000256" key="6">
    <source>
        <dbReference type="ARBA" id="ARBA00022989"/>
    </source>
</evidence>
<feature type="transmembrane region" description="Helical" evidence="8">
    <location>
        <begin position="432"/>
        <end position="451"/>
    </location>
</feature>
<evidence type="ECO:0000313" key="10">
    <source>
        <dbReference type="EMBL" id="CAB4980747.1"/>
    </source>
</evidence>
<protein>
    <submittedName>
        <fullName evidence="10">Unannotated protein</fullName>
    </submittedName>
</protein>
<dbReference type="GO" id="GO:0009252">
    <property type="term" value="P:peptidoglycan biosynthetic process"/>
    <property type="evidence" value="ECO:0007669"/>
    <property type="project" value="UniProtKB-KW"/>
</dbReference>
<evidence type="ECO:0000313" key="9">
    <source>
        <dbReference type="EMBL" id="CAB4898788.1"/>
    </source>
</evidence>
<feature type="transmembrane region" description="Helical" evidence="8">
    <location>
        <begin position="127"/>
        <end position="151"/>
    </location>
</feature>
<gene>
    <name evidence="9" type="ORF">UFOPK3587_00352</name>
    <name evidence="10" type="ORF">UFOPK3984_00375</name>
    <name evidence="11" type="ORF">UFOPK4114_00363</name>
</gene>
<feature type="transmembrane region" description="Helical" evidence="8">
    <location>
        <begin position="330"/>
        <end position="352"/>
    </location>
</feature>